<evidence type="ECO:0000256" key="9">
    <source>
        <dbReference type="ARBA" id="ARBA00023157"/>
    </source>
</evidence>
<evidence type="ECO:0000313" key="18">
    <source>
        <dbReference type="EMBL" id="KAK6486172.1"/>
    </source>
</evidence>
<feature type="transmembrane region" description="Helical" evidence="14">
    <location>
        <begin position="1161"/>
        <end position="1184"/>
    </location>
</feature>
<feature type="chain" id="PRO_5045200634" description="Adhesion G-protein coupled receptor G2" evidence="15">
    <location>
        <begin position="43"/>
        <end position="1552"/>
    </location>
</feature>
<dbReference type="InterPro" id="IPR000203">
    <property type="entry name" value="GPS"/>
</dbReference>
<dbReference type="PANTHER" id="PTHR12011">
    <property type="entry name" value="ADHESION G-PROTEIN COUPLED RECEPTOR"/>
    <property type="match status" value="1"/>
</dbReference>
<keyword evidence="8 14" id="KW-0472">Membrane</keyword>
<evidence type="ECO:0008006" key="20">
    <source>
        <dbReference type="Google" id="ProtNLM"/>
    </source>
</evidence>
<dbReference type="InterPro" id="IPR017981">
    <property type="entry name" value="GPCR_2-like_7TM"/>
</dbReference>
<evidence type="ECO:0000256" key="8">
    <source>
        <dbReference type="ARBA" id="ARBA00023136"/>
    </source>
</evidence>
<evidence type="ECO:0000256" key="13">
    <source>
        <dbReference type="SAM" id="MobiDB-lite"/>
    </source>
</evidence>
<evidence type="ECO:0000259" key="17">
    <source>
        <dbReference type="PROSITE" id="PS50261"/>
    </source>
</evidence>
<keyword evidence="4 14" id="KW-0812">Transmembrane</keyword>
<name>A0ABR0ZMZ4_HUSHU</name>
<evidence type="ECO:0000256" key="11">
    <source>
        <dbReference type="ARBA" id="ARBA00023180"/>
    </source>
</evidence>
<dbReference type="Gene3D" id="2.60.220.50">
    <property type="match status" value="1"/>
</dbReference>
<feature type="transmembrane region" description="Helical" evidence="14">
    <location>
        <begin position="1391"/>
        <end position="1414"/>
    </location>
</feature>
<protein>
    <recommendedName>
        <fullName evidence="20">Adhesion G-protein coupled receptor G2</fullName>
    </recommendedName>
</protein>
<feature type="domain" description="GAIN-B" evidence="16">
    <location>
        <begin position="996"/>
        <end position="1149"/>
    </location>
</feature>
<feature type="transmembrane region" description="Helical" evidence="14">
    <location>
        <begin position="1366"/>
        <end position="1385"/>
    </location>
</feature>
<evidence type="ECO:0000256" key="7">
    <source>
        <dbReference type="ARBA" id="ARBA00023040"/>
    </source>
</evidence>
<dbReference type="InterPro" id="IPR013320">
    <property type="entry name" value="ConA-like_dom_sf"/>
</dbReference>
<dbReference type="PROSITE" id="PS00650">
    <property type="entry name" value="G_PROTEIN_RECEP_F2_2"/>
    <property type="match status" value="1"/>
</dbReference>
<dbReference type="PROSITE" id="PS50221">
    <property type="entry name" value="GAIN_B"/>
    <property type="match status" value="1"/>
</dbReference>
<keyword evidence="7" id="KW-0297">G-protein coupled receptor</keyword>
<dbReference type="SMART" id="SM00159">
    <property type="entry name" value="PTX"/>
    <property type="match status" value="1"/>
</dbReference>
<evidence type="ECO:0000256" key="1">
    <source>
        <dbReference type="ARBA" id="ARBA00004651"/>
    </source>
</evidence>
<dbReference type="PANTHER" id="PTHR12011:SF264">
    <property type="entry name" value="ADHESION G-PROTEIN COUPLED RECEPTOR G2"/>
    <property type="match status" value="1"/>
</dbReference>
<feature type="transmembrane region" description="Helical" evidence="14">
    <location>
        <begin position="1316"/>
        <end position="1345"/>
    </location>
</feature>
<evidence type="ECO:0000256" key="12">
    <source>
        <dbReference type="ARBA" id="ARBA00023224"/>
    </source>
</evidence>
<evidence type="ECO:0000256" key="4">
    <source>
        <dbReference type="ARBA" id="ARBA00022692"/>
    </source>
</evidence>
<dbReference type="InterPro" id="IPR000832">
    <property type="entry name" value="GPCR_2_secretin-like"/>
</dbReference>
<dbReference type="InterPro" id="IPR046338">
    <property type="entry name" value="GAIN_dom_sf"/>
</dbReference>
<organism evidence="18 19">
    <name type="scientific">Huso huso</name>
    <name type="common">Beluga</name>
    <name type="synonym">Acipenser huso</name>
    <dbReference type="NCBI Taxonomy" id="61971"/>
    <lineage>
        <taxon>Eukaryota</taxon>
        <taxon>Metazoa</taxon>
        <taxon>Chordata</taxon>
        <taxon>Craniata</taxon>
        <taxon>Vertebrata</taxon>
        <taxon>Euteleostomi</taxon>
        <taxon>Actinopterygii</taxon>
        <taxon>Chondrostei</taxon>
        <taxon>Acipenseriformes</taxon>
        <taxon>Acipenseridae</taxon>
        <taxon>Huso</taxon>
    </lineage>
</organism>
<proteinExistence type="inferred from homology"/>
<evidence type="ECO:0000256" key="5">
    <source>
        <dbReference type="ARBA" id="ARBA00022729"/>
    </source>
</evidence>
<feature type="region of interest" description="Disordered" evidence="13">
    <location>
        <begin position="857"/>
        <end position="882"/>
    </location>
</feature>
<dbReference type="InterPro" id="IPR058857">
    <property type="entry name" value="GAIN_ADGRG2/6"/>
</dbReference>
<evidence type="ECO:0000256" key="3">
    <source>
        <dbReference type="ARBA" id="ARBA00022475"/>
    </source>
</evidence>
<comment type="subcellular location">
    <subcellularLocation>
        <location evidence="1">Cell membrane</location>
        <topology evidence="1">Multi-pass membrane protein</topology>
    </subcellularLocation>
</comment>
<feature type="transmembrane region" description="Helical" evidence="14">
    <location>
        <begin position="1222"/>
        <end position="1246"/>
    </location>
</feature>
<feature type="transmembrane region" description="Helical" evidence="14">
    <location>
        <begin position="1196"/>
        <end position="1216"/>
    </location>
</feature>
<dbReference type="InterPro" id="IPR001759">
    <property type="entry name" value="PTX_dom"/>
</dbReference>
<dbReference type="InterPro" id="IPR057244">
    <property type="entry name" value="GAIN_B"/>
</dbReference>
<keyword evidence="10" id="KW-0675">Receptor</keyword>
<feature type="signal peptide" evidence="15">
    <location>
        <begin position="1"/>
        <end position="42"/>
    </location>
</feature>
<comment type="caution">
    <text evidence="18">The sequence shown here is derived from an EMBL/GenBank/DDBJ whole genome shotgun (WGS) entry which is preliminary data.</text>
</comment>
<evidence type="ECO:0000259" key="16">
    <source>
        <dbReference type="PROSITE" id="PS50221"/>
    </source>
</evidence>
<dbReference type="SUPFAM" id="SSF81321">
    <property type="entry name" value="Family A G protein-coupled receptor-like"/>
    <property type="match status" value="1"/>
</dbReference>
<keyword evidence="12" id="KW-0807">Transducer</keyword>
<dbReference type="PROSITE" id="PS50261">
    <property type="entry name" value="G_PROTEIN_RECEP_F2_4"/>
    <property type="match status" value="1"/>
</dbReference>
<evidence type="ECO:0000256" key="2">
    <source>
        <dbReference type="ARBA" id="ARBA00007343"/>
    </source>
</evidence>
<keyword evidence="3" id="KW-1003">Cell membrane</keyword>
<reference evidence="18 19" key="1">
    <citation type="submission" date="2021-05" db="EMBL/GenBank/DDBJ databases">
        <authorList>
            <person name="Zahm M."/>
            <person name="Klopp C."/>
            <person name="Cabau C."/>
            <person name="Kuhl H."/>
            <person name="Suciu R."/>
            <person name="Ciorpac M."/>
            <person name="Holostenco D."/>
            <person name="Gessner J."/>
            <person name="Wuertz S."/>
            <person name="Hohne C."/>
            <person name="Stock M."/>
            <person name="Gislard M."/>
            <person name="Lluch J."/>
            <person name="Milhes M."/>
            <person name="Lampietro C."/>
            <person name="Lopez Roques C."/>
            <person name="Donnadieu C."/>
            <person name="Du K."/>
            <person name="Schartl M."/>
            <person name="Guiguen Y."/>
        </authorList>
    </citation>
    <scope>NUCLEOTIDE SEQUENCE [LARGE SCALE GENOMIC DNA]</scope>
    <source>
        <strain evidence="18">Hh-F2</strain>
        <tissue evidence="18">Blood</tissue>
    </source>
</reference>
<keyword evidence="6 14" id="KW-1133">Transmembrane helix</keyword>
<dbReference type="Pfam" id="PF00002">
    <property type="entry name" value="7tm_2"/>
    <property type="match status" value="1"/>
</dbReference>
<dbReference type="SUPFAM" id="SSF49899">
    <property type="entry name" value="Concanavalin A-like lectins/glucanases"/>
    <property type="match status" value="2"/>
</dbReference>
<keyword evidence="19" id="KW-1185">Reference proteome</keyword>
<keyword evidence="5 15" id="KW-0732">Signal</keyword>
<dbReference type="EMBL" id="JAHFZB010000009">
    <property type="protein sequence ID" value="KAK6486172.1"/>
    <property type="molecule type" value="Genomic_DNA"/>
</dbReference>
<feature type="compositionally biased region" description="Low complexity" evidence="13">
    <location>
        <begin position="857"/>
        <end position="873"/>
    </location>
</feature>
<evidence type="ECO:0000256" key="15">
    <source>
        <dbReference type="SAM" id="SignalP"/>
    </source>
</evidence>
<dbReference type="PRINTS" id="PR00249">
    <property type="entry name" value="GPCRSECRETIN"/>
</dbReference>
<feature type="domain" description="G-protein coupled receptors family 2 profile 2" evidence="17">
    <location>
        <begin position="1159"/>
        <end position="1415"/>
    </location>
</feature>
<dbReference type="Gene3D" id="1.20.1070.10">
    <property type="entry name" value="Rhodopsin 7-helix transmembrane proteins"/>
    <property type="match status" value="1"/>
</dbReference>
<dbReference type="Gene3D" id="2.60.120.200">
    <property type="match status" value="2"/>
</dbReference>
<dbReference type="Proteomes" id="UP001369086">
    <property type="component" value="Unassembled WGS sequence"/>
</dbReference>
<dbReference type="Pfam" id="PF01825">
    <property type="entry name" value="GPS"/>
    <property type="match status" value="1"/>
</dbReference>
<dbReference type="Pfam" id="PF26574">
    <property type="entry name" value="GAIN_ADGRG2"/>
    <property type="match status" value="1"/>
</dbReference>
<keyword evidence="9" id="KW-1015">Disulfide bond</keyword>
<keyword evidence="11" id="KW-0325">Glycoprotein</keyword>
<sequence length="1552" mass="170325">MHIRMLTCRVQNLRGVCVGKHITPLHCVLLFLLLCNAPTGETGFLGGSRVVFPGGCSAPWGLSKGTQVPVLSNLTVCLDIRLTAPGPWEAFTYKTLKATNYDLGIVGSDGLITVWLLGQSFNVSQSLPVMTWNTLCLEWNGRDNRLSLRVNGSQFQKNITGDTIPENGMLLLGCSGNSTAAGMGEMYLFRLWDTSSGHPASPCENGNVIGWDDRQWSFNRSTLIPDPSLQCSETGFLGGSRVVFPGGCSAPWGLSKGTQVPVLSNLTVCLDIRLTAPGPWEAFTYKTLKATNYDLGIVGSDGLITVWLLGQSFNVSQRLPVMTWNTLCLEWNGRDNRLSLRVNGSQFQKNITGDTIPENGTLLLGCSGNSTAAGMGEMYLFRLWDTSSGHPASPCENGNVIGWDDRQWSFNRSTLIPDPSLQCTAPANAASTSDPLNVTVFSESTMTTTVSTTASRPNATDGTCDFSKFCVESDDFYMVRAEVTSNASNKTESDVKVWLTDKFNISSNSTCLTTVSSNDTVKDSKSALGDPANCSASLEYILKAIAVTCETKENISMTNCSIALQLKKGTNACLIWYLLTNPENHTLQLTSTGKLFQAARCYCPQNDELTTTFSWFPTAHNLSSVCAANSSLSMACKNGETIWIPLNETSVQYYFDQKDIPGNTTETKKQCDFSEFCHEKSAYYMMRIQILPETRNVKESDVKNWFYQVLNNSECIEMGLDDSTKGTCTRIPKIFKIEGVGVYCAEKDSVNNCTVILKISRVWEGCFIPILNQIDDINLQLKYIDKVLRVAWYGVPSGADPLQASQFIWLPDPVTSTAVCSANNKLNLTCNNNTTIWVPLKESDVNCGDGNGTTVEPSGTTVSSGTTVLNPSSTPNPPTTAPVNNTVGEASALLNITENMANLSSADIENLMNKLDALLNGPVDTKLAGIVVNVVSNVLNAPAETVASSSKKVIQVVDKVGLNLVFDTESVNITSPALSLAVKKVNSSHFEESSFSIADTSSFQITPRSPNSSSSVGAITLPASLMSDLSLDNQALASRVQFSFYEKSTVFVDKSNPNRLLNSYVIGASVSNLSIVNLQHSVIITLKNTRPVQENSTAVCVFWDSTINQGKGGWNEKGCTVLKNTTNETVCGCNHLTSFAVLMDLSRSNKTDPEQLRILTFITYIGCGISAIFLSVTLVTYLSFEKIRKDYPSKILIQLCTALLFLNLVFLIDSWIALYKDVPGLCLAVAVFLHYFLLASFTWMGLEAFHMYLALVKVFNTYVRKYMLKFCIVGWGVPAVVVAIVIAISRENYGLSSYGKYPDNSLDEFCWINSNIAFYVSVVGYFSVIFLLNMGMFIVVLVQLCRIKNQKHHTSQRGSSFRDIKSVAGLTFLLGITWGFAFFAWGDVQLAFMYLFAIFNTLQGFFIFVFHCAAKENVRKQWRMYLCCGKLRLAENSDWSRTATNTKKRSVMPVTSFCSGSSSSLHSNITSSGSKTFLVSNEHAAPVTGNGNHYRERERVSLNTPNGDVMLNEISHDRYKLSLKEENDYETASLSLRKTLKKRGDMTSSEVQ</sequence>
<evidence type="ECO:0000313" key="19">
    <source>
        <dbReference type="Proteomes" id="UP001369086"/>
    </source>
</evidence>
<comment type="similarity">
    <text evidence="2">Belongs to the G-protein coupled receptor 2 family. Adhesion G-protein coupled receptor (ADGR) subfamily.</text>
</comment>
<feature type="transmembrane region" description="Helical" evidence="14">
    <location>
        <begin position="1266"/>
        <end position="1288"/>
    </location>
</feature>
<dbReference type="InterPro" id="IPR017983">
    <property type="entry name" value="GPCR_2_secretin-like_CS"/>
</dbReference>
<evidence type="ECO:0000256" key="10">
    <source>
        <dbReference type="ARBA" id="ARBA00023170"/>
    </source>
</evidence>
<dbReference type="SMART" id="SM00303">
    <property type="entry name" value="GPS"/>
    <property type="match status" value="1"/>
</dbReference>
<accession>A0ABR0ZMZ4</accession>
<evidence type="ECO:0000256" key="14">
    <source>
        <dbReference type="SAM" id="Phobius"/>
    </source>
</evidence>
<evidence type="ECO:0000256" key="6">
    <source>
        <dbReference type="ARBA" id="ARBA00022989"/>
    </source>
</evidence>
<gene>
    <name evidence="18" type="ORF">HHUSO_G12112</name>
</gene>